<sequence length="136" mass="14820">MFAFSSTDYPSEYLKTNHNTPSIWESASSDLDQDDEVALLERPKKHGDETSSPHLALRPKASNNLPDEGSSAHHVSSNLTESGRPRGLTRKHKRPFSLLLSGLPILSSTDGNPGSGAHGSTTFQNEEAWLVVQLLI</sequence>
<feature type="region of interest" description="Disordered" evidence="1">
    <location>
        <begin position="1"/>
        <end position="93"/>
    </location>
</feature>
<evidence type="ECO:0000256" key="1">
    <source>
        <dbReference type="SAM" id="MobiDB-lite"/>
    </source>
</evidence>
<dbReference type="EMBL" id="OIVN01006471">
    <property type="protein sequence ID" value="SPD33763.1"/>
    <property type="molecule type" value="Genomic_DNA"/>
</dbReference>
<name>A0A2N9JB00_FAGSY</name>
<gene>
    <name evidence="2" type="ORF">FSB_LOCUS61645</name>
</gene>
<dbReference type="AlphaFoldDB" id="A0A2N9JB00"/>
<organism evidence="2">
    <name type="scientific">Fagus sylvatica</name>
    <name type="common">Beechnut</name>
    <dbReference type="NCBI Taxonomy" id="28930"/>
    <lineage>
        <taxon>Eukaryota</taxon>
        <taxon>Viridiplantae</taxon>
        <taxon>Streptophyta</taxon>
        <taxon>Embryophyta</taxon>
        <taxon>Tracheophyta</taxon>
        <taxon>Spermatophyta</taxon>
        <taxon>Magnoliopsida</taxon>
        <taxon>eudicotyledons</taxon>
        <taxon>Gunneridae</taxon>
        <taxon>Pentapetalae</taxon>
        <taxon>rosids</taxon>
        <taxon>fabids</taxon>
        <taxon>Fagales</taxon>
        <taxon>Fagaceae</taxon>
        <taxon>Fagus</taxon>
    </lineage>
</organism>
<feature type="compositionally biased region" description="Polar residues" evidence="1">
    <location>
        <begin position="1"/>
        <end position="30"/>
    </location>
</feature>
<proteinExistence type="predicted"/>
<feature type="compositionally biased region" description="Basic and acidic residues" evidence="1">
    <location>
        <begin position="39"/>
        <end position="51"/>
    </location>
</feature>
<accession>A0A2N9JB00</accession>
<protein>
    <submittedName>
        <fullName evidence="2">Uncharacterized protein</fullName>
    </submittedName>
</protein>
<reference evidence="2" key="1">
    <citation type="submission" date="2018-02" db="EMBL/GenBank/DDBJ databases">
        <authorList>
            <person name="Cohen D.B."/>
            <person name="Kent A.D."/>
        </authorList>
    </citation>
    <scope>NUCLEOTIDE SEQUENCE</scope>
</reference>
<evidence type="ECO:0000313" key="2">
    <source>
        <dbReference type="EMBL" id="SPD33763.1"/>
    </source>
</evidence>